<sequence>MTVSTAPIRDSGRPVTCRKKTRLNGTYMPDPTESTAMPASRARSPGTRAVAAPARRILRRVENTAASKGPSIVK</sequence>
<proteinExistence type="predicted"/>
<dbReference type="Proteomes" id="UP001500037">
    <property type="component" value="Unassembled WGS sequence"/>
</dbReference>
<organism evidence="2 3">
    <name type="scientific">Kitasatospora nipponensis</name>
    <dbReference type="NCBI Taxonomy" id="258049"/>
    <lineage>
        <taxon>Bacteria</taxon>
        <taxon>Bacillati</taxon>
        <taxon>Actinomycetota</taxon>
        <taxon>Actinomycetes</taxon>
        <taxon>Kitasatosporales</taxon>
        <taxon>Streptomycetaceae</taxon>
        <taxon>Kitasatospora</taxon>
    </lineage>
</organism>
<feature type="region of interest" description="Disordered" evidence="1">
    <location>
        <begin position="1"/>
        <end position="51"/>
    </location>
</feature>
<evidence type="ECO:0000256" key="1">
    <source>
        <dbReference type="SAM" id="MobiDB-lite"/>
    </source>
</evidence>
<evidence type="ECO:0000313" key="2">
    <source>
        <dbReference type="EMBL" id="GAA1272419.1"/>
    </source>
</evidence>
<dbReference type="EMBL" id="BAAALF010000228">
    <property type="protein sequence ID" value="GAA1272419.1"/>
    <property type="molecule type" value="Genomic_DNA"/>
</dbReference>
<keyword evidence="3" id="KW-1185">Reference proteome</keyword>
<protein>
    <submittedName>
        <fullName evidence="2">Uncharacterized protein</fullName>
    </submittedName>
</protein>
<evidence type="ECO:0000313" key="3">
    <source>
        <dbReference type="Proteomes" id="UP001500037"/>
    </source>
</evidence>
<accession>A0ABN1WYB9</accession>
<comment type="caution">
    <text evidence="2">The sequence shown here is derived from an EMBL/GenBank/DDBJ whole genome shotgun (WGS) entry which is preliminary data.</text>
</comment>
<gene>
    <name evidence="2" type="ORF">GCM10009665_70500</name>
</gene>
<name>A0ABN1WYB9_9ACTN</name>
<reference evidence="2 3" key="1">
    <citation type="journal article" date="2019" name="Int. J. Syst. Evol. Microbiol.">
        <title>The Global Catalogue of Microorganisms (GCM) 10K type strain sequencing project: providing services to taxonomists for standard genome sequencing and annotation.</title>
        <authorList>
            <consortium name="The Broad Institute Genomics Platform"/>
            <consortium name="The Broad Institute Genome Sequencing Center for Infectious Disease"/>
            <person name="Wu L."/>
            <person name="Ma J."/>
        </authorList>
    </citation>
    <scope>NUCLEOTIDE SEQUENCE [LARGE SCALE GENOMIC DNA]</scope>
    <source>
        <strain evidence="2 3">JCM 13004</strain>
    </source>
</reference>